<dbReference type="AlphaFoldDB" id="A0AAW5KPF9"/>
<dbReference type="Proteomes" id="UP001206236">
    <property type="component" value="Unassembled WGS sequence"/>
</dbReference>
<gene>
    <name evidence="1" type="ORF">NE632_05420</name>
</gene>
<proteinExistence type="predicted"/>
<reference evidence="1" key="1">
    <citation type="submission" date="2022-06" db="EMBL/GenBank/DDBJ databases">
        <title>Isolation of gut microbiota from human fecal samples.</title>
        <authorList>
            <person name="Pamer E.G."/>
            <person name="Barat B."/>
            <person name="Waligurski E."/>
            <person name="Medina S."/>
            <person name="Paddock L."/>
            <person name="Mostad J."/>
        </authorList>
    </citation>
    <scope>NUCLEOTIDE SEQUENCE</scope>
    <source>
        <strain evidence="1">DFI.5.57</strain>
    </source>
</reference>
<evidence type="ECO:0000313" key="1">
    <source>
        <dbReference type="EMBL" id="MCQ5152743.1"/>
    </source>
</evidence>
<dbReference type="RefSeq" id="WP_117864217.1">
    <property type="nucleotide sequence ID" value="NZ_DAWALU010000085.1"/>
</dbReference>
<organism evidence="1 2">
    <name type="scientific">Ruminococcus bicirculans</name>
    <name type="common">ex Wegman et al. 2014</name>
    <dbReference type="NCBI Taxonomy" id="1160721"/>
    <lineage>
        <taxon>Bacteria</taxon>
        <taxon>Bacillati</taxon>
        <taxon>Bacillota</taxon>
        <taxon>Clostridia</taxon>
        <taxon>Eubacteriales</taxon>
        <taxon>Oscillospiraceae</taxon>
        <taxon>Ruminococcus</taxon>
    </lineage>
</organism>
<comment type="caution">
    <text evidence="1">The sequence shown here is derived from an EMBL/GenBank/DDBJ whole genome shotgun (WGS) entry which is preliminary data.</text>
</comment>
<name>A0AAW5KPF9_9FIRM</name>
<protein>
    <submittedName>
        <fullName evidence="1">Uncharacterized protein</fullName>
    </submittedName>
</protein>
<dbReference type="EMBL" id="JANGCN010000009">
    <property type="protein sequence ID" value="MCQ5152743.1"/>
    <property type="molecule type" value="Genomic_DNA"/>
</dbReference>
<sequence length="69" mass="7917">MDNKMRIVAEEFENTTTGEKVTGVTVMIDGKLRQVFDIMIAKSGYNKSYLEMLQEVLVLGIDEYIKKLK</sequence>
<evidence type="ECO:0000313" key="2">
    <source>
        <dbReference type="Proteomes" id="UP001206236"/>
    </source>
</evidence>
<accession>A0AAW5KPF9</accession>